<dbReference type="InterPro" id="IPR008979">
    <property type="entry name" value="Galactose-bd-like_sf"/>
</dbReference>
<dbReference type="Proteomes" id="UP000006718">
    <property type="component" value="Chromosome 10"/>
</dbReference>
<organism evidence="2 3">
    <name type="scientific">Macaca mulatta</name>
    <name type="common">Rhesus macaque</name>
    <dbReference type="NCBI Taxonomy" id="9544"/>
    <lineage>
        <taxon>Eukaryota</taxon>
        <taxon>Metazoa</taxon>
        <taxon>Chordata</taxon>
        <taxon>Craniata</taxon>
        <taxon>Vertebrata</taxon>
        <taxon>Euteleostomi</taxon>
        <taxon>Mammalia</taxon>
        <taxon>Eutheria</taxon>
        <taxon>Euarchontoglires</taxon>
        <taxon>Primates</taxon>
        <taxon>Haplorrhini</taxon>
        <taxon>Catarrhini</taxon>
        <taxon>Cercopithecidae</taxon>
        <taxon>Cercopithecinae</taxon>
        <taxon>Macaca</taxon>
    </lineage>
</organism>
<dbReference type="STRING" id="9544.ENSMMUP00000063156"/>
<reference evidence="2" key="3">
    <citation type="submission" date="2025-08" db="UniProtKB">
        <authorList>
            <consortium name="Ensembl"/>
        </authorList>
    </citation>
    <scope>IDENTIFICATION</scope>
    <source>
        <strain evidence="2">17573</strain>
    </source>
</reference>
<dbReference type="GeneTree" id="ENSGT00940000174299"/>
<evidence type="ECO:0000256" key="1">
    <source>
        <dbReference type="SAM" id="MobiDB-lite"/>
    </source>
</evidence>
<sequence>RRSHPLRLADKTGSGNYDLDGGGVRGRSGAAVVWLRAGAAGRDGVHRGERVAGAQGAPPPLRLPSPLLRQPTPGLPGAEVPVTVRRGARKPGVGNGRAPPWTYRFSASSMISARTGHFVSWVWHEREVTLLKQWIQDLHTRVMLRIGSAHFYAIVDCSGLCFCTRHQLPASMTSPSPPA</sequence>
<dbReference type="AlphaFoldDB" id="A0A5F7ZEW7"/>
<reference evidence="2" key="2">
    <citation type="submission" date="2019-01" db="EMBL/GenBank/DDBJ databases">
        <authorList>
            <person name="Graves T."/>
            <person name="Eichler E.E."/>
            <person name="Wilson R.K."/>
        </authorList>
    </citation>
    <scope>NUCLEOTIDE SEQUENCE [LARGE SCALE GENOMIC DNA]</scope>
    <source>
        <strain evidence="2">17573</strain>
    </source>
</reference>
<reference evidence="2" key="4">
    <citation type="submission" date="2025-09" db="UniProtKB">
        <authorList>
            <consortium name="Ensembl"/>
        </authorList>
    </citation>
    <scope>IDENTIFICATION</scope>
    <source>
        <strain evidence="2">17573</strain>
    </source>
</reference>
<accession>A0A5F7ZEW7</accession>
<evidence type="ECO:0000313" key="3">
    <source>
        <dbReference type="Proteomes" id="UP000006718"/>
    </source>
</evidence>
<dbReference type="SUPFAM" id="SSF49785">
    <property type="entry name" value="Galactose-binding domain-like"/>
    <property type="match status" value="1"/>
</dbReference>
<dbReference type="InParanoid" id="A0A5F7ZEW7"/>
<dbReference type="Bgee" id="ENSMMUG00000009815">
    <property type="expression patterns" value="Expressed in olfactory segment of nasal mucosa and 19 other cell types or tissues"/>
</dbReference>
<evidence type="ECO:0000313" key="2">
    <source>
        <dbReference type="Ensembl" id="ENSMMUP00000063156.1"/>
    </source>
</evidence>
<dbReference type="Ensembl" id="ENSMMUT00000013711.4">
    <property type="protein sequence ID" value="ENSMMUP00000063156.1"/>
    <property type="gene ID" value="ENSMMUG00000009815.4"/>
</dbReference>
<keyword evidence="3" id="KW-1185">Reference proteome</keyword>
<proteinExistence type="predicted"/>
<reference evidence="3" key="1">
    <citation type="journal article" date="2007" name="Science">
        <title>Evolutionary and biomedical insights from the rhesus macaque genome.</title>
        <authorList>
            <person name="Gibbs R.A."/>
            <person name="Rogers J."/>
            <person name="Katze M.G."/>
            <person name="Bumgarner R."/>
            <person name="Weinstock G.M."/>
            <person name="Mardis E.R."/>
            <person name="Remington K.A."/>
            <person name="Strausberg R.L."/>
            <person name="Venter J.C."/>
            <person name="Wilson R.K."/>
            <person name="Batzer M.A."/>
            <person name="Bustamante C.D."/>
            <person name="Eichler E.E."/>
            <person name="Hahn M.W."/>
            <person name="Hardison R.C."/>
            <person name="Makova K.D."/>
            <person name="Miller W."/>
            <person name="Milosavljevic A."/>
            <person name="Palermo R.E."/>
            <person name="Siepel A."/>
            <person name="Sikela J.M."/>
            <person name="Attaway T."/>
            <person name="Bell S."/>
            <person name="Bernard K.E."/>
            <person name="Buhay C.J."/>
            <person name="Chandrabose M.N."/>
            <person name="Dao M."/>
            <person name="Davis C."/>
            <person name="Delehaunty K.D."/>
            <person name="Ding Y."/>
            <person name="Dinh H.H."/>
            <person name="Dugan-Rocha S."/>
            <person name="Fulton L.A."/>
            <person name="Gabisi R.A."/>
            <person name="Garner T.T."/>
            <person name="Godfrey J."/>
            <person name="Hawes A.C."/>
            <person name="Hernandez J."/>
            <person name="Hines S."/>
            <person name="Holder M."/>
            <person name="Hume J."/>
            <person name="Jhangiani S.N."/>
            <person name="Joshi V."/>
            <person name="Khan Z.M."/>
            <person name="Kirkness E.F."/>
            <person name="Cree A."/>
            <person name="Fowler R.G."/>
            <person name="Lee S."/>
            <person name="Lewis L.R."/>
            <person name="Li Z."/>
            <person name="Liu Y.-S."/>
            <person name="Moore S.M."/>
            <person name="Muzny D."/>
            <person name="Nazareth L.V."/>
            <person name="Ngo D.N."/>
            <person name="Okwuonu G.O."/>
            <person name="Pai G."/>
            <person name="Parker D."/>
            <person name="Paul H.A."/>
            <person name="Pfannkoch C."/>
            <person name="Pohl C.S."/>
            <person name="Rogers Y.-H.C."/>
            <person name="Ruiz S.J."/>
            <person name="Sabo A."/>
            <person name="Santibanez J."/>
            <person name="Schneider B.W."/>
            <person name="Smith S.M."/>
            <person name="Sodergren E."/>
            <person name="Svatek A.F."/>
            <person name="Utterback T.R."/>
            <person name="Vattathil S."/>
            <person name="Warren W."/>
            <person name="White C.S."/>
            <person name="Chinwalla A.T."/>
            <person name="Feng Y."/>
            <person name="Halpern A.L."/>
            <person name="Hillier L.W."/>
            <person name="Huang X."/>
            <person name="Minx P."/>
            <person name="Nelson J.O."/>
            <person name="Pepin K.H."/>
            <person name="Qin X."/>
            <person name="Sutton G.G."/>
            <person name="Venter E."/>
            <person name="Walenz B.P."/>
            <person name="Wallis J.W."/>
            <person name="Worley K.C."/>
            <person name="Yang S.-P."/>
            <person name="Jones S.M."/>
            <person name="Marra M.A."/>
            <person name="Rocchi M."/>
            <person name="Schein J.E."/>
            <person name="Baertsch R."/>
            <person name="Clarke L."/>
            <person name="Csuros M."/>
            <person name="Glasscock J."/>
            <person name="Harris R.A."/>
            <person name="Havlak P."/>
            <person name="Jackson A.R."/>
            <person name="Jiang H."/>
            <person name="Liu Y."/>
            <person name="Messina D.N."/>
            <person name="Shen Y."/>
            <person name="Song H.X.-Z."/>
            <person name="Wylie T."/>
            <person name="Zhang L."/>
            <person name="Birney E."/>
            <person name="Han K."/>
            <person name="Konkel M.K."/>
            <person name="Lee J."/>
            <person name="Smit A.F.A."/>
            <person name="Ullmer B."/>
            <person name="Wang H."/>
            <person name="Xing J."/>
            <person name="Burhans R."/>
            <person name="Cheng Z."/>
            <person name="Karro J.E."/>
            <person name="Ma J."/>
            <person name="Raney B."/>
            <person name="She X."/>
            <person name="Cox M.J."/>
            <person name="Demuth J.P."/>
            <person name="Dumas L.J."/>
            <person name="Han S.-G."/>
            <person name="Hopkins J."/>
            <person name="Karimpour-Fard A."/>
            <person name="Kim Y.H."/>
            <person name="Pollack J.R."/>
            <person name="Vinar T."/>
            <person name="Addo-Quaye C."/>
            <person name="Degenhardt J."/>
            <person name="Denby A."/>
            <person name="Hubisz M.J."/>
            <person name="Indap A."/>
            <person name="Kosiol C."/>
            <person name="Lahn B.T."/>
            <person name="Lawson H.A."/>
            <person name="Marklein A."/>
            <person name="Nielsen R."/>
            <person name="Vallender E.J."/>
            <person name="Clark A.G."/>
            <person name="Ferguson B."/>
            <person name="Hernandez R.D."/>
            <person name="Hirani K."/>
            <person name="Kehrer-Sawatzki H."/>
            <person name="Kolb J."/>
            <person name="Patil S."/>
            <person name="Pu L.-L."/>
            <person name="Ren Y."/>
            <person name="Smith D.G."/>
            <person name="Wheeler D.A."/>
            <person name="Schenck I."/>
            <person name="Ball E.V."/>
            <person name="Chen R."/>
            <person name="Cooper D.N."/>
            <person name="Giardine B."/>
            <person name="Hsu F."/>
            <person name="Kent W.J."/>
            <person name="Lesk A."/>
            <person name="Nelson D.L."/>
            <person name="O'brien W.E."/>
            <person name="Pruefer K."/>
            <person name="Stenson P.D."/>
            <person name="Wallace J.C."/>
            <person name="Ke H."/>
            <person name="Liu X.-M."/>
            <person name="Wang P."/>
            <person name="Xiang A.P."/>
            <person name="Yang F."/>
            <person name="Barber G.P."/>
            <person name="Haussler D."/>
            <person name="Karolchik D."/>
            <person name="Kern A.D."/>
            <person name="Kuhn R.M."/>
            <person name="Smith K.E."/>
            <person name="Zwieg A.S."/>
        </authorList>
    </citation>
    <scope>NUCLEOTIDE SEQUENCE [LARGE SCALE GENOMIC DNA]</scope>
    <source>
        <strain evidence="3">17573</strain>
    </source>
</reference>
<dbReference type="VEuPathDB" id="HostDB:ENSMMUG00000009815"/>
<dbReference type="OMA" id="HFVSWVW"/>
<feature type="region of interest" description="Disordered" evidence="1">
    <location>
        <begin position="44"/>
        <end position="79"/>
    </location>
</feature>
<protein>
    <submittedName>
        <fullName evidence="2">Uncharacterized protein</fullName>
    </submittedName>
</protein>
<name>A0A5F7ZEW7_MACMU</name>